<evidence type="ECO:0000256" key="5">
    <source>
        <dbReference type="ARBA" id="ARBA00022692"/>
    </source>
</evidence>
<dbReference type="PIRSF" id="PIRSF016636">
    <property type="entry name" value="AlgI_DltB"/>
    <property type="match status" value="1"/>
</dbReference>
<comment type="similarity">
    <text evidence="2 9">Belongs to the membrane-bound acyltransferase family.</text>
</comment>
<evidence type="ECO:0000256" key="8">
    <source>
        <dbReference type="ARBA" id="ARBA00023315"/>
    </source>
</evidence>
<organism evidence="11 12">
    <name type="scientific">Leptospira saintgironsiae</name>
    <dbReference type="NCBI Taxonomy" id="2023183"/>
    <lineage>
        <taxon>Bacteria</taxon>
        <taxon>Pseudomonadati</taxon>
        <taxon>Spirochaetota</taxon>
        <taxon>Spirochaetia</taxon>
        <taxon>Leptospirales</taxon>
        <taxon>Leptospiraceae</taxon>
        <taxon>Leptospira</taxon>
    </lineage>
</organism>
<feature type="transmembrane region" description="Helical" evidence="10">
    <location>
        <begin position="155"/>
        <end position="174"/>
    </location>
</feature>
<protein>
    <recommendedName>
        <fullName evidence="13">Acyltransferase</fullName>
    </recommendedName>
</protein>
<name>A0A2M9YAI5_9LEPT</name>
<proteinExistence type="inferred from homology"/>
<dbReference type="InterPro" id="IPR024194">
    <property type="entry name" value="Ac/AlaTfrase_AlgI/DltB"/>
</dbReference>
<evidence type="ECO:0000313" key="11">
    <source>
        <dbReference type="EMBL" id="PJZ48585.1"/>
    </source>
</evidence>
<reference evidence="11 12" key="1">
    <citation type="submission" date="2017-07" db="EMBL/GenBank/DDBJ databases">
        <title>Leptospira spp. isolated from tropical soils.</title>
        <authorList>
            <person name="Thibeaux R."/>
            <person name="Iraola G."/>
            <person name="Ferres I."/>
            <person name="Bierque E."/>
            <person name="Girault D."/>
            <person name="Soupe-Gilbert M.-E."/>
            <person name="Picardeau M."/>
            <person name="Goarant C."/>
        </authorList>
    </citation>
    <scope>NUCLEOTIDE SEQUENCE [LARGE SCALE GENOMIC DNA]</scope>
    <source>
        <strain evidence="11 12">FH4-C-A2</strain>
    </source>
</reference>
<evidence type="ECO:0008006" key="13">
    <source>
        <dbReference type="Google" id="ProtNLM"/>
    </source>
</evidence>
<dbReference type="PANTHER" id="PTHR13285">
    <property type="entry name" value="ACYLTRANSFERASE"/>
    <property type="match status" value="1"/>
</dbReference>
<keyword evidence="12" id="KW-1185">Reference proteome</keyword>
<feature type="transmembrane region" description="Helical" evidence="10">
    <location>
        <begin position="232"/>
        <end position="265"/>
    </location>
</feature>
<feature type="transmembrane region" description="Helical" evidence="10">
    <location>
        <begin position="371"/>
        <end position="388"/>
    </location>
</feature>
<evidence type="ECO:0000256" key="2">
    <source>
        <dbReference type="ARBA" id="ARBA00010323"/>
    </source>
</evidence>
<dbReference type="GO" id="GO:0042121">
    <property type="term" value="P:alginic acid biosynthetic process"/>
    <property type="evidence" value="ECO:0007669"/>
    <property type="project" value="InterPro"/>
</dbReference>
<dbReference type="PIRSF" id="PIRSF500217">
    <property type="entry name" value="AlgI"/>
    <property type="match status" value="1"/>
</dbReference>
<evidence type="ECO:0000256" key="3">
    <source>
        <dbReference type="ARBA" id="ARBA00022475"/>
    </source>
</evidence>
<dbReference type="GO" id="GO:0005886">
    <property type="term" value="C:plasma membrane"/>
    <property type="evidence" value="ECO:0007669"/>
    <property type="project" value="UniProtKB-SubCell"/>
</dbReference>
<keyword evidence="6 10" id="KW-1133">Transmembrane helix</keyword>
<feature type="transmembrane region" description="Helical" evidence="10">
    <location>
        <begin position="311"/>
        <end position="328"/>
    </location>
</feature>
<keyword evidence="4 9" id="KW-0808">Transferase</keyword>
<dbReference type="PANTHER" id="PTHR13285:SF23">
    <property type="entry name" value="TEICHOIC ACID D-ALANYLTRANSFERASE"/>
    <property type="match status" value="1"/>
</dbReference>
<keyword evidence="8 9" id="KW-0012">Acyltransferase</keyword>
<keyword evidence="3 9" id="KW-1003">Cell membrane</keyword>
<comment type="subcellular location">
    <subcellularLocation>
        <location evidence="1">Cell membrane</location>
        <topology evidence="1">Multi-pass membrane protein</topology>
    </subcellularLocation>
</comment>
<dbReference type="OrthoDB" id="9805788at2"/>
<comment type="caution">
    <text evidence="11">The sequence shown here is derived from an EMBL/GenBank/DDBJ whole genome shotgun (WGS) entry which is preliminary data.</text>
</comment>
<dbReference type="Pfam" id="PF03062">
    <property type="entry name" value="MBOAT"/>
    <property type="match status" value="1"/>
</dbReference>
<dbReference type="EMBL" id="NPDR01000005">
    <property type="protein sequence ID" value="PJZ48585.1"/>
    <property type="molecule type" value="Genomic_DNA"/>
</dbReference>
<gene>
    <name evidence="11" type="ORF">CH362_12480</name>
</gene>
<keyword evidence="5 10" id="KW-0812">Transmembrane</keyword>
<dbReference type="RefSeq" id="WP_100710681.1">
    <property type="nucleotide sequence ID" value="NZ_NPDR01000005.1"/>
</dbReference>
<dbReference type="InterPro" id="IPR051085">
    <property type="entry name" value="MB_O-acyltransferase"/>
</dbReference>
<dbReference type="AlphaFoldDB" id="A0A2M9YAI5"/>
<evidence type="ECO:0000313" key="12">
    <source>
        <dbReference type="Proteomes" id="UP000231926"/>
    </source>
</evidence>
<accession>A0A2M9YAI5</accession>
<evidence type="ECO:0000256" key="9">
    <source>
        <dbReference type="PIRNR" id="PIRNR016636"/>
    </source>
</evidence>
<sequence>MNFTTPLFLFFFLLIFGLRWFLPRLKFLPEWVPKPFLLAGSYFFYMSWNPKFGLLLFGTTILDYWIGRTMEQKDGRSRAILLSASLILNLSVLAFFKYFIFFMQSGNAAFSAFGLNLGLPVWRIVLPVGISFYTFQSLSYTIDVFRREILPEKNFWNYALFLSFFPQLVAGPIVPAKTFLPQLKTWVAWKELPLREGLVLVLIGVWKKVVIADQLSILPDSFYRSPLEFSSAYAWAAVFAYSLQIYCDFSGYTDIALGSALLLGFKLTENFRMPYLASGFSDFWRRWHISLSSWLRNYLYIPLGGNRKSELRTYINLFLTMLLGGLWHGASWNFVVWGGFHGIFLGLERLGKKFWPGFFSPENGSGILGRFSYRIFVILAVVLCWVFFRSPNWKTTGIVFEKLFGFSSGADPALSSLRILFIAFFLFFVATWIGNRDEKDGSFRKFYEGLHPVIFGVLVGVGLLLGAVFSSEAQPFIYFVF</sequence>
<dbReference type="GO" id="GO:0016746">
    <property type="term" value="F:acyltransferase activity"/>
    <property type="evidence" value="ECO:0007669"/>
    <property type="project" value="UniProtKB-KW"/>
</dbReference>
<feature type="transmembrane region" description="Helical" evidence="10">
    <location>
        <begin position="121"/>
        <end position="143"/>
    </location>
</feature>
<dbReference type="InterPro" id="IPR004299">
    <property type="entry name" value="MBOAT_fam"/>
</dbReference>
<feature type="transmembrane region" description="Helical" evidence="10">
    <location>
        <begin position="79"/>
        <end position="101"/>
    </location>
</feature>
<evidence type="ECO:0000256" key="6">
    <source>
        <dbReference type="ARBA" id="ARBA00022989"/>
    </source>
</evidence>
<evidence type="ECO:0000256" key="4">
    <source>
        <dbReference type="ARBA" id="ARBA00022679"/>
    </source>
</evidence>
<keyword evidence="7 9" id="KW-0472">Membrane</keyword>
<feature type="transmembrane region" description="Helical" evidence="10">
    <location>
        <begin position="446"/>
        <end position="469"/>
    </location>
</feature>
<feature type="transmembrane region" description="Helical" evidence="10">
    <location>
        <begin position="7"/>
        <end position="22"/>
    </location>
</feature>
<feature type="transmembrane region" description="Helical" evidence="10">
    <location>
        <begin position="413"/>
        <end position="434"/>
    </location>
</feature>
<evidence type="ECO:0000256" key="10">
    <source>
        <dbReference type="SAM" id="Phobius"/>
    </source>
</evidence>
<dbReference type="InterPro" id="IPR028362">
    <property type="entry name" value="AlgI"/>
</dbReference>
<evidence type="ECO:0000256" key="7">
    <source>
        <dbReference type="ARBA" id="ARBA00023136"/>
    </source>
</evidence>
<dbReference type="Proteomes" id="UP000231926">
    <property type="component" value="Unassembled WGS sequence"/>
</dbReference>
<evidence type="ECO:0000256" key="1">
    <source>
        <dbReference type="ARBA" id="ARBA00004651"/>
    </source>
</evidence>
<feature type="transmembrane region" description="Helical" evidence="10">
    <location>
        <begin position="42"/>
        <end position="67"/>
    </location>
</feature>